<evidence type="ECO:0000313" key="2">
    <source>
        <dbReference type="Proteomes" id="UP000785200"/>
    </source>
</evidence>
<dbReference type="Proteomes" id="UP000785200">
    <property type="component" value="Unassembled WGS sequence"/>
</dbReference>
<protein>
    <submittedName>
        <fullName evidence="1">Uncharacterized protein</fullName>
    </submittedName>
</protein>
<sequence length="104" mass="11752">MSALEDMMVEEVHSFVQAISQQTTFAFGDNIGAITAWRQGEALDMITENDAKSRMLALFSTFPVLQSAWSVFESMIYTLTRWRSQSTSIVEKFDNVSLKIPFSS</sequence>
<organism evidence="1 2">
    <name type="scientific">Hyphodiscus hymeniophilus</name>
    <dbReference type="NCBI Taxonomy" id="353542"/>
    <lineage>
        <taxon>Eukaryota</taxon>
        <taxon>Fungi</taxon>
        <taxon>Dikarya</taxon>
        <taxon>Ascomycota</taxon>
        <taxon>Pezizomycotina</taxon>
        <taxon>Leotiomycetes</taxon>
        <taxon>Helotiales</taxon>
        <taxon>Hyphodiscaceae</taxon>
        <taxon>Hyphodiscus</taxon>
    </lineage>
</organism>
<proteinExistence type="predicted"/>
<evidence type="ECO:0000313" key="1">
    <source>
        <dbReference type="EMBL" id="KAG0646769.1"/>
    </source>
</evidence>
<reference evidence="1" key="1">
    <citation type="submission" date="2019-07" db="EMBL/GenBank/DDBJ databases">
        <title>Hyphodiscus hymeniophilus genome sequencing and assembly.</title>
        <authorList>
            <person name="Kramer G."/>
            <person name="Nodwell J."/>
        </authorList>
    </citation>
    <scope>NUCLEOTIDE SEQUENCE</scope>
    <source>
        <strain evidence="1">ATCC 34498</strain>
    </source>
</reference>
<gene>
    <name evidence="1" type="ORF">D0Z07_6401</name>
</gene>
<name>A0A9P7AUH6_9HELO</name>
<accession>A0A9P7AUH6</accession>
<dbReference type="EMBL" id="VNKQ01000014">
    <property type="protein sequence ID" value="KAG0646769.1"/>
    <property type="molecule type" value="Genomic_DNA"/>
</dbReference>
<comment type="caution">
    <text evidence="1">The sequence shown here is derived from an EMBL/GenBank/DDBJ whole genome shotgun (WGS) entry which is preliminary data.</text>
</comment>
<keyword evidence="2" id="KW-1185">Reference proteome</keyword>
<dbReference type="AlphaFoldDB" id="A0A9P7AUH6"/>